<dbReference type="EMBL" id="CP030140">
    <property type="protein sequence ID" value="AWX69415.1"/>
    <property type="molecule type" value="Genomic_DNA"/>
</dbReference>
<reference evidence="2" key="1">
    <citation type="submission" date="2018-06" db="EMBL/GenBank/DDBJ databases">
        <title>Complete genome sequences of Mycoplasma anatis, M. anseris and M. cloacale type strains.</title>
        <authorList>
            <person name="Grozner D."/>
            <person name="Forro B."/>
            <person name="Sulyok K.M."/>
            <person name="Marton S."/>
            <person name="Kreizinger Z."/>
            <person name="Banyai K."/>
            <person name="Gyuranecz M."/>
        </authorList>
    </citation>
    <scope>NUCLEOTIDE SEQUENCE [LARGE SCALE GENOMIC DNA]</scope>
    <source>
        <strain evidence="2">ATCC 49234</strain>
    </source>
</reference>
<dbReference type="RefSeq" id="WP_033178462.1">
    <property type="nucleotide sequence ID" value="NZ_CP030140.1"/>
</dbReference>
<dbReference type="Proteomes" id="UP000250218">
    <property type="component" value="Chromosome"/>
</dbReference>
<dbReference type="KEGG" id="mane:DP065_01440"/>
<name>A0A2Z4NDE1_9BACT</name>
<accession>A0A2Z4NDE1</accession>
<sequence>MNFKIIDDYLLLKNISLKKKPEIEKLFLLTILLGKKIYSIKDYKIVKECKMTYYMVKQLLPDIIGYLETLYGSKLDYFFEDENQIIEQWCKIIKIK</sequence>
<evidence type="ECO:0000313" key="2">
    <source>
        <dbReference type="Proteomes" id="UP000250218"/>
    </source>
</evidence>
<organism evidence="1 2">
    <name type="scientific">[Mycoplasma] anseris</name>
    <dbReference type="NCBI Taxonomy" id="92400"/>
    <lineage>
        <taxon>Bacteria</taxon>
        <taxon>Bacillati</taxon>
        <taxon>Mycoplasmatota</taxon>
        <taxon>Mycoplasmoidales</taxon>
        <taxon>Metamycoplasmataceae</taxon>
        <taxon>Metamycoplasma</taxon>
    </lineage>
</organism>
<evidence type="ECO:0000313" key="1">
    <source>
        <dbReference type="EMBL" id="AWX69415.1"/>
    </source>
</evidence>
<dbReference type="AlphaFoldDB" id="A0A2Z4NDE1"/>
<keyword evidence="2" id="KW-1185">Reference proteome</keyword>
<protein>
    <submittedName>
        <fullName evidence="1">Uncharacterized protein</fullName>
    </submittedName>
</protein>
<proteinExistence type="predicted"/>
<gene>
    <name evidence="1" type="ORF">DP065_01440</name>
</gene>